<dbReference type="Pfam" id="PF00201">
    <property type="entry name" value="UDPGT"/>
    <property type="match status" value="1"/>
</dbReference>
<accession>A0AAD5XY19</accession>
<reference evidence="3" key="1">
    <citation type="submission" date="2020-05" db="EMBL/GenBank/DDBJ databases">
        <title>Phylogenomic resolution of chytrid fungi.</title>
        <authorList>
            <person name="Stajich J.E."/>
            <person name="Amses K."/>
            <person name="Simmons R."/>
            <person name="Seto K."/>
            <person name="Myers J."/>
            <person name="Bonds A."/>
            <person name="Quandt C.A."/>
            <person name="Barry K."/>
            <person name="Liu P."/>
            <person name="Grigoriev I."/>
            <person name="Longcore J.E."/>
            <person name="James T.Y."/>
        </authorList>
    </citation>
    <scope>NUCLEOTIDE SEQUENCE</scope>
    <source>
        <strain evidence="3">JEL0476</strain>
    </source>
</reference>
<comment type="caution">
    <text evidence="3">The sequence shown here is derived from an EMBL/GenBank/DDBJ whole genome shotgun (WGS) entry which is preliminary data.</text>
</comment>
<evidence type="ECO:0000256" key="1">
    <source>
        <dbReference type="ARBA" id="ARBA00009995"/>
    </source>
</evidence>
<keyword evidence="4" id="KW-1185">Reference proteome</keyword>
<name>A0AAD5XY19_9FUNG</name>
<dbReference type="InterPro" id="IPR002213">
    <property type="entry name" value="UDP_glucos_trans"/>
</dbReference>
<proteinExistence type="inferred from homology"/>
<dbReference type="PANTHER" id="PTHR48047">
    <property type="entry name" value="GLYCOSYLTRANSFERASE"/>
    <property type="match status" value="1"/>
</dbReference>
<evidence type="ECO:0000313" key="4">
    <source>
        <dbReference type="Proteomes" id="UP001211065"/>
    </source>
</evidence>
<keyword evidence="2" id="KW-0808">Transferase</keyword>
<evidence type="ECO:0000256" key="2">
    <source>
        <dbReference type="ARBA" id="ARBA00022679"/>
    </source>
</evidence>
<dbReference type="PANTHER" id="PTHR48047:SF235">
    <property type="entry name" value="UDP-GLYCOSYLTRANSFERASES DOMAIN-CONTAINING PROTEIN"/>
    <property type="match status" value="1"/>
</dbReference>
<dbReference type="AlphaFoldDB" id="A0AAD5XY19"/>
<evidence type="ECO:0008006" key="5">
    <source>
        <dbReference type="Google" id="ProtNLM"/>
    </source>
</evidence>
<dbReference type="SUPFAM" id="SSF53756">
    <property type="entry name" value="UDP-Glycosyltransferase/glycogen phosphorylase"/>
    <property type="match status" value="1"/>
</dbReference>
<dbReference type="EMBL" id="JADGJW010000074">
    <property type="protein sequence ID" value="KAJ3224987.1"/>
    <property type="molecule type" value="Genomic_DNA"/>
</dbReference>
<dbReference type="GO" id="GO:0035251">
    <property type="term" value="F:UDP-glucosyltransferase activity"/>
    <property type="evidence" value="ECO:0007669"/>
    <property type="project" value="TreeGrafter"/>
</dbReference>
<dbReference type="Proteomes" id="UP001211065">
    <property type="component" value="Unassembled WGS sequence"/>
</dbReference>
<sequence>MFEVIDKANAKKVLLLVPPTYGHVYPMIELGNYLIQLGLKVTIGVSSCYIPLLKEKAGSLLDQFLLLGFQDTYTVEVGFNDDTINELCDSVENFFYHSENFFDLVIVESFLSATISTTKKFTKILCLLVTTSGQRFIKLKSNQSYPDFIKKVKFHLIDELENKKNLNYVLISSFEGLEKNFFETYKSQLDCYNCPFKFIGPLGAYSRQMQNVKPSNNLQPPYTQLGQYLDSKKDKSVIYISFGSCGYISEKQVREIALALLEFKCCFVWSCKTELLSNLTEEIRISLNNLGLCLEWAPQVTAHSQSLTPKKLFILSHKAIAFYLTHTGWNSTCEALEKGIPMLCWPLEADQHENADLLVNLKVAHLIPGTRDASTMKGPDGEGDGRLVPHEELAAKFKYMFDELEVYSAEARKYIKLSQEAASNGKEFLLSVVIN</sequence>
<comment type="similarity">
    <text evidence="1">Belongs to the UDP-glycosyltransferase family.</text>
</comment>
<dbReference type="CDD" id="cd03784">
    <property type="entry name" value="GT1_Gtf-like"/>
    <property type="match status" value="1"/>
</dbReference>
<gene>
    <name evidence="3" type="ORF">HK099_007535</name>
</gene>
<dbReference type="Gene3D" id="3.40.50.2000">
    <property type="entry name" value="Glycogen Phosphorylase B"/>
    <property type="match status" value="2"/>
</dbReference>
<evidence type="ECO:0000313" key="3">
    <source>
        <dbReference type="EMBL" id="KAJ3224987.1"/>
    </source>
</evidence>
<protein>
    <recommendedName>
        <fullName evidence="5">Glycosyltransferase</fullName>
    </recommendedName>
</protein>
<organism evidence="3 4">
    <name type="scientific">Clydaea vesicula</name>
    <dbReference type="NCBI Taxonomy" id="447962"/>
    <lineage>
        <taxon>Eukaryota</taxon>
        <taxon>Fungi</taxon>
        <taxon>Fungi incertae sedis</taxon>
        <taxon>Chytridiomycota</taxon>
        <taxon>Chytridiomycota incertae sedis</taxon>
        <taxon>Chytridiomycetes</taxon>
        <taxon>Lobulomycetales</taxon>
        <taxon>Lobulomycetaceae</taxon>
        <taxon>Clydaea</taxon>
    </lineage>
</organism>